<proteinExistence type="inferred from homology"/>
<keyword evidence="8 11" id="KW-0413">Isomerase</keyword>
<evidence type="ECO:0000256" key="1">
    <source>
        <dbReference type="ARBA" id="ARBA00000971"/>
    </source>
</evidence>
<feature type="chain" id="PRO_5012612788" description="Parvulin-like PPIase" evidence="9">
    <location>
        <begin position="24"/>
        <end position="277"/>
    </location>
</feature>
<evidence type="ECO:0000256" key="7">
    <source>
        <dbReference type="ARBA" id="ARBA00031484"/>
    </source>
</evidence>
<protein>
    <recommendedName>
        <fullName evidence="4">Parvulin-like PPIase</fullName>
        <ecNumber evidence="3">5.2.1.8</ecNumber>
    </recommendedName>
    <alternativeName>
        <fullName evidence="6">Peptidyl-prolyl cis-trans isomerase plp</fullName>
    </alternativeName>
    <alternativeName>
        <fullName evidence="7">Rotamase plp</fullName>
    </alternativeName>
</protein>
<comment type="similarity">
    <text evidence="2">Belongs to the PpiC/parvulin rotamase family.</text>
</comment>
<comment type="catalytic activity">
    <reaction evidence="1">
        <text>[protein]-peptidylproline (omega=180) = [protein]-peptidylproline (omega=0)</text>
        <dbReference type="Rhea" id="RHEA:16237"/>
        <dbReference type="Rhea" id="RHEA-COMP:10747"/>
        <dbReference type="Rhea" id="RHEA-COMP:10748"/>
        <dbReference type="ChEBI" id="CHEBI:83833"/>
        <dbReference type="ChEBI" id="CHEBI:83834"/>
        <dbReference type="EC" id="5.2.1.8"/>
    </reaction>
</comment>
<dbReference type="PANTHER" id="PTHR47245">
    <property type="entry name" value="PEPTIDYLPROLYL ISOMERASE"/>
    <property type="match status" value="1"/>
</dbReference>
<evidence type="ECO:0000256" key="5">
    <source>
        <dbReference type="ARBA" id="ARBA00023110"/>
    </source>
</evidence>
<sequence>MNRLIPIATACTLAMGAALPSHAQEADTVVATVGDTAITLGHVAAYRASLGEQVNQMPAQQLYDAVLDQLISMAVLADGREVGEVEQIFIDNERRSQLARAAVLDLQEQPVEDAEVQAAYEEMFGDFESSPEFNASHILVETEEEAADLIAQLEDGADFATLARENSTGPSGPSGGELGWFGPGQMVPAFDQAVQEMDVNAIAGPVQTQFGWHVIKLNDTRQTEAPSLDEVRDELAQQVLSERITNEIETRREAADITIAEDAVDPSVINDPSILAR</sequence>
<evidence type="ECO:0000256" key="8">
    <source>
        <dbReference type="PROSITE-ProRule" id="PRU00278"/>
    </source>
</evidence>
<name>A0A1M6CQD4_9RHOB</name>
<dbReference type="SUPFAM" id="SSF109998">
    <property type="entry name" value="Triger factor/SurA peptide-binding domain-like"/>
    <property type="match status" value="1"/>
</dbReference>
<feature type="domain" description="PpiC" evidence="10">
    <location>
        <begin position="130"/>
        <end position="219"/>
    </location>
</feature>
<dbReference type="InterPro" id="IPR050245">
    <property type="entry name" value="PrsA_foldase"/>
</dbReference>
<accession>A0A1M6CQD4</accession>
<evidence type="ECO:0000256" key="4">
    <source>
        <dbReference type="ARBA" id="ARBA00018370"/>
    </source>
</evidence>
<dbReference type="InterPro" id="IPR023058">
    <property type="entry name" value="PPIase_PpiC_CS"/>
</dbReference>
<keyword evidence="9" id="KW-0732">Signal</keyword>
<dbReference type="AlphaFoldDB" id="A0A1M6CQD4"/>
<dbReference type="InterPro" id="IPR000297">
    <property type="entry name" value="PPIase_PpiC"/>
</dbReference>
<dbReference type="Proteomes" id="UP000184040">
    <property type="component" value="Unassembled WGS sequence"/>
</dbReference>
<dbReference type="GO" id="GO:0003755">
    <property type="term" value="F:peptidyl-prolyl cis-trans isomerase activity"/>
    <property type="evidence" value="ECO:0007669"/>
    <property type="project" value="UniProtKB-KW"/>
</dbReference>
<evidence type="ECO:0000256" key="3">
    <source>
        <dbReference type="ARBA" id="ARBA00013194"/>
    </source>
</evidence>
<dbReference type="EC" id="5.2.1.8" evidence="3"/>
<dbReference type="SUPFAM" id="SSF54534">
    <property type="entry name" value="FKBP-like"/>
    <property type="match status" value="1"/>
</dbReference>
<reference evidence="11 12" key="1">
    <citation type="submission" date="2016-11" db="EMBL/GenBank/DDBJ databases">
        <authorList>
            <person name="Jaros S."/>
            <person name="Januszkiewicz K."/>
            <person name="Wedrychowicz H."/>
        </authorList>
    </citation>
    <scope>NUCLEOTIDE SEQUENCE [LARGE SCALE GENOMIC DNA]</scope>
    <source>
        <strain evidence="11 12">DSM 26892</strain>
    </source>
</reference>
<dbReference type="EMBL" id="FQZA01000002">
    <property type="protein sequence ID" value="SHI63004.1"/>
    <property type="molecule type" value="Genomic_DNA"/>
</dbReference>
<dbReference type="PROSITE" id="PS01096">
    <property type="entry name" value="PPIC_PPIASE_1"/>
    <property type="match status" value="1"/>
</dbReference>
<dbReference type="InterPro" id="IPR027304">
    <property type="entry name" value="Trigger_fact/SurA_dom_sf"/>
</dbReference>
<evidence type="ECO:0000313" key="12">
    <source>
        <dbReference type="Proteomes" id="UP000184040"/>
    </source>
</evidence>
<evidence type="ECO:0000259" key="10">
    <source>
        <dbReference type="PROSITE" id="PS50198"/>
    </source>
</evidence>
<evidence type="ECO:0000313" key="11">
    <source>
        <dbReference type="EMBL" id="SHI63004.1"/>
    </source>
</evidence>
<evidence type="ECO:0000256" key="6">
    <source>
        <dbReference type="ARBA" id="ARBA00030642"/>
    </source>
</evidence>
<evidence type="ECO:0000256" key="2">
    <source>
        <dbReference type="ARBA" id="ARBA00007656"/>
    </source>
</evidence>
<dbReference type="RefSeq" id="WP_073126757.1">
    <property type="nucleotide sequence ID" value="NZ_FQZA01000002.1"/>
</dbReference>
<evidence type="ECO:0000256" key="9">
    <source>
        <dbReference type="SAM" id="SignalP"/>
    </source>
</evidence>
<dbReference type="PROSITE" id="PS50198">
    <property type="entry name" value="PPIC_PPIASE_2"/>
    <property type="match status" value="1"/>
</dbReference>
<gene>
    <name evidence="11" type="ORF">SAMN04488012_102117</name>
</gene>
<dbReference type="STRING" id="313368.SAMN04488012_102117"/>
<dbReference type="Pfam" id="PF13616">
    <property type="entry name" value="Rotamase_3"/>
    <property type="match status" value="1"/>
</dbReference>
<organism evidence="11 12">
    <name type="scientific">Palleronia salina</name>
    <dbReference type="NCBI Taxonomy" id="313368"/>
    <lineage>
        <taxon>Bacteria</taxon>
        <taxon>Pseudomonadati</taxon>
        <taxon>Pseudomonadota</taxon>
        <taxon>Alphaproteobacteria</taxon>
        <taxon>Rhodobacterales</taxon>
        <taxon>Roseobacteraceae</taxon>
        <taxon>Palleronia</taxon>
    </lineage>
</organism>
<dbReference type="InterPro" id="IPR046357">
    <property type="entry name" value="PPIase_dom_sf"/>
</dbReference>
<dbReference type="Gene3D" id="3.10.50.40">
    <property type="match status" value="1"/>
</dbReference>
<keyword evidence="12" id="KW-1185">Reference proteome</keyword>
<dbReference type="PANTHER" id="PTHR47245:SF2">
    <property type="entry name" value="PEPTIDYL-PROLYL CIS-TRANS ISOMERASE HP_0175-RELATED"/>
    <property type="match status" value="1"/>
</dbReference>
<feature type="signal peptide" evidence="9">
    <location>
        <begin position="1"/>
        <end position="23"/>
    </location>
</feature>
<keyword evidence="5 8" id="KW-0697">Rotamase</keyword>